<dbReference type="OrthoDB" id="2363873at2759"/>
<dbReference type="Gene3D" id="3.40.50.1820">
    <property type="entry name" value="alpha/beta hydrolase"/>
    <property type="match status" value="1"/>
</dbReference>
<dbReference type="GO" id="GO:0016042">
    <property type="term" value="P:lipid catabolic process"/>
    <property type="evidence" value="ECO:0007669"/>
    <property type="project" value="UniProtKB-KW"/>
</dbReference>
<protein>
    <recommendedName>
        <fullName evidence="1">1-alkyl-2-acetylglycerophosphocholine esterase</fullName>
        <ecNumber evidence="1">3.1.1.47</ecNumber>
    </recommendedName>
</protein>
<dbReference type="EMBL" id="BEYU01000219">
    <property type="protein sequence ID" value="GBG34820.1"/>
    <property type="molecule type" value="Genomic_DNA"/>
</dbReference>
<keyword evidence="4" id="KW-0443">Lipid metabolism</keyword>
<evidence type="ECO:0000313" key="5">
    <source>
        <dbReference type="EMBL" id="GBG34820.1"/>
    </source>
</evidence>
<keyword evidence="3" id="KW-0442">Lipid degradation</keyword>
<accession>A0A2R5GVE4</accession>
<dbReference type="GO" id="GO:0003847">
    <property type="term" value="F:1-alkyl-2-acetylglycerophosphocholine esterase activity"/>
    <property type="evidence" value="ECO:0007669"/>
    <property type="project" value="UniProtKB-EC"/>
</dbReference>
<dbReference type="PANTHER" id="PTHR10272">
    <property type="entry name" value="PLATELET-ACTIVATING FACTOR ACETYLHYDROLASE"/>
    <property type="match status" value="1"/>
</dbReference>
<dbReference type="Pfam" id="PF03403">
    <property type="entry name" value="PAF-AH_p_II"/>
    <property type="match status" value="1"/>
</dbReference>
<keyword evidence="6" id="KW-1185">Reference proteome</keyword>
<evidence type="ECO:0000256" key="2">
    <source>
        <dbReference type="ARBA" id="ARBA00022801"/>
    </source>
</evidence>
<name>A0A2R5GVE4_9STRA</name>
<dbReference type="AlphaFoldDB" id="A0A2R5GVE4"/>
<organism evidence="5 6">
    <name type="scientific">Hondaea fermentalgiana</name>
    <dbReference type="NCBI Taxonomy" id="2315210"/>
    <lineage>
        <taxon>Eukaryota</taxon>
        <taxon>Sar</taxon>
        <taxon>Stramenopiles</taxon>
        <taxon>Bigyra</taxon>
        <taxon>Labyrinthulomycetes</taxon>
        <taxon>Thraustochytrida</taxon>
        <taxon>Thraustochytriidae</taxon>
        <taxon>Hondaea</taxon>
    </lineage>
</organism>
<evidence type="ECO:0000256" key="4">
    <source>
        <dbReference type="ARBA" id="ARBA00023098"/>
    </source>
</evidence>
<evidence type="ECO:0000313" key="6">
    <source>
        <dbReference type="Proteomes" id="UP000241890"/>
    </source>
</evidence>
<comment type="caution">
    <text evidence="5">The sequence shown here is derived from an EMBL/GenBank/DDBJ whole genome shotgun (WGS) entry which is preliminary data.</text>
</comment>
<dbReference type="EC" id="3.1.1.47" evidence="1"/>
<dbReference type="Proteomes" id="UP000241890">
    <property type="component" value="Unassembled WGS sequence"/>
</dbReference>
<evidence type="ECO:0000256" key="1">
    <source>
        <dbReference type="ARBA" id="ARBA00013201"/>
    </source>
</evidence>
<dbReference type="SUPFAM" id="SSF53474">
    <property type="entry name" value="alpha/beta-Hydrolases"/>
    <property type="match status" value="1"/>
</dbReference>
<sequence length="267" mass="29611">MYSKACIDIASLGFVVVALEHEDGTASYAKPEGASERLPYRGPPKGFEYERDNVIEFREPFLEHRMGEVSAALAFMRKGAVTDAKMEPHSDLARLESVFARVDRDNFWLAGHSFGGTSTVVASQQPWAADAQGFVLLDVWPFPVPREIAAEGFSKPVLSILSDEFASGREVALTYDMFANSSTLDKHNFYIPGTRHQQFSDFAFAMRGFMLRVSKVCGFTTSEESQRAIFAALSGFLSRSNGDYDPESWAEEAVRSTALEFTPKSLL</sequence>
<evidence type="ECO:0000256" key="3">
    <source>
        <dbReference type="ARBA" id="ARBA00022963"/>
    </source>
</evidence>
<proteinExistence type="predicted"/>
<dbReference type="InParanoid" id="A0A2R5GVE4"/>
<dbReference type="PANTHER" id="PTHR10272:SF0">
    <property type="entry name" value="PLATELET-ACTIVATING FACTOR ACETYLHYDROLASE"/>
    <property type="match status" value="1"/>
</dbReference>
<keyword evidence="2 5" id="KW-0378">Hydrolase</keyword>
<gene>
    <name evidence="5" type="ORF">FCC1311_071031</name>
</gene>
<dbReference type="InterPro" id="IPR029058">
    <property type="entry name" value="AB_hydrolase_fold"/>
</dbReference>
<reference evidence="5 6" key="1">
    <citation type="submission" date="2017-12" db="EMBL/GenBank/DDBJ databases">
        <title>Sequencing, de novo assembly and annotation of complete genome of a new Thraustochytrid species, strain FCC1311.</title>
        <authorList>
            <person name="Sedici K."/>
            <person name="Godart F."/>
            <person name="Aiese Cigliano R."/>
            <person name="Sanseverino W."/>
            <person name="Barakat M."/>
            <person name="Ortet P."/>
            <person name="Marechal E."/>
            <person name="Cagnac O."/>
            <person name="Amato A."/>
        </authorList>
    </citation>
    <scope>NUCLEOTIDE SEQUENCE [LARGE SCALE GENOMIC DNA]</scope>
</reference>